<feature type="coiled-coil region" evidence="6">
    <location>
        <begin position="327"/>
        <end position="361"/>
    </location>
</feature>
<keyword evidence="3" id="KW-0963">Cytoplasm</keyword>
<dbReference type="OMA" id="SAXNEES"/>
<proteinExistence type="inferred from homology"/>
<keyword evidence="4 6" id="KW-0175">Coiled coil</keyword>
<evidence type="ECO:0000256" key="2">
    <source>
        <dbReference type="ARBA" id="ARBA00009423"/>
    </source>
</evidence>
<dbReference type="Pfam" id="PF05010">
    <property type="entry name" value="TACC_C"/>
    <property type="match status" value="1"/>
</dbReference>
<dbReference type="VEuPathDB" id="AmoebaDB:ACA1_094550"/>
<feature type="compositionally biased region" description="Low complexity" evidence="7">
    <location>
        <begin position="1"/>
        <end position="18"/>
    </location>
</feature>
<evidence type="ECO:0000256" key="6">
    <source>
        <dbReference type="SAM" id="Coils"/>
    </source>
</evidence>
<feature type="coiled-coil region" evidence="6">
    <location>
        <begin position="386"/>
        <end position="469"/>
    </location>
</feature>
<dbReference type="OrthoDB" id="10255048at2759"/>
<evidence type="ECO:0000256" key="3">
    <source>
        <dbReference type="ARBA" id="ARBA00022490"/>
    </source>
</evidence>
<dbReference type="GeneID" id="14913626"/>
<organism evidence="9 10">
    <name type="scientific">Acanthamoeba castellanii (strain ATCC 30010 / Neff)</name>
    <dbReference type="NCBI Taxonomy" id="1257118"/>
    <lineage>
        <taxon>Eukaryota</taxon>
        <taxon>Amoebozoa</taxon>
        <taxon>Discosea</taxon>
        <taxon>Longamoebia</taxon>
        <taxon>Centramoebida</taxon>
        <taxon>Acanthamoebidae</taxon>
        <taxon>Acanthamoeba</taxon>
    </lineage>
</organism>
<dbReference type="PANTHER" id="PTHR48125">
    <property type="entry name" value="LP07818P1"/>
    <property type="match status" value="1"/>
</dbReference>
<feature type="region of interest" description="Disordered" evidence="7">
    <location>
        <begin position="1"/>
        <end position="189"/>
    </location>
</feature>
<feature type="region of interest" description="Disordered" evidence="7">
    <location>
        <begin position="520"/>
        <end position="574"/>
    </location>
</feature>
<evidence type="ECO:0000259" key="8">
    <source>
        <dbReference type="Pfam" id="PF05010"/>
    </source>
</evidence>
<feature type="compositionally biased region" description="Gly residues" evidence="7">
    <location>
        <begin position="520"/>
        <end position="531"/>
    </location>
</feature>
<dbReference type="AlphaFoldDB" id="L8GIF9"/>
<evidence type="ECO:0000313" key="9">
    <source>
        <dbReference type="EMBL" id="ELR12875.1"/>
    </source>
</evidence>
<dbReference type="GO" id="GO:0005856">
    <property type="term" value="C:cytoskeleton"/>
    <property type="evidence" value="ECO:0007669"/>
    <property type="project" value="UniProtKB-SubCell"/>
</dbReference>
<name>L8GIF9_ACACF</name>
<evidence type="ECO:0000256" key="7">
    <source>
        <dbReference type="SAM" id="MobiDB-lite"/>
    </source>
</evidence>
<gene>
    <name evidence="9" type="ORF">ACA1_094550</name>
</gene>
<dbReference type="EMBL" id="KB008103">
    <property type="protein sequence ID" value="ELR12875.1"/>
    <property type="molecule type" value="Genomic_DNA"/>
</dbReference>
<dbReference type="KEGG" id="acan:ACA1_094550"/>
<dbReference type="RefSeq" id="XP_004334888.1">
    <property type="nucleotide sequence ID" value="XM_004334840.1"/>
</dbReference>
<feature type="compositionally biased region" description="Low complexity" evidence="7">
    <location>
        <begin position="124"/>
        <end position="147"/>
    </location>
</feature>
<dbReference type="Proteomes" id="UP000011083">
    <property type="component" value="Unassembled WGS sequence"/>
</dbReference>
<dbReference type="PANTHER" id="PTHR48125:SF12">
    <property type="entry name" value="AT HOOK TRANSCRIPTION FACTOR FAMILY-RELATED"/>
    <property type="match status" value="1"/>
</dbReference>
<dbReference type="Gene3D" id="1.20.5.1700">
    <property type="match status" value="1"/>
</dbReference>
<evidence type="ECO:0000256" key="5">
    <source>
        <dbReference type="ARBA" id="ARBA00023212"/>
    </source>
</evidence>
<reference evidence="9 10" key="1">
    <citation type="journal article" date="2013" name="Genome Biol.">
        <title>Genome of Acanthamoeba castellanii highlights extensive lateral gene transfer and early evolution of tyrosine kinase signaling.</title>
        <authorList>
            <person name="Clarke M."/>
            <person name="Lohan A.J."/>
            <person name="Liu B."/>
            <person name="Lagkouvardos I."/>
            <person name="Roy S."/>
            <person name="Zafar N."/>
            <person name="Bertelli C."/>
            <person name="Schilde C."/>
            <person name="Kianianmomeni A."/>
            <person name="Burglin T.R."/>
            <person name="Frech C."/>
            <person name="Turcotte B."/>
            <person name="Kopec K.O."/>
            <person name="Synnott J.M."/>
            <person name="Choo C."/>
            <person name="Paponov I."/>
            <person name="Finkler A."/>
            <person name="Soon Heng Tan C."/>
            <person name="Hutchins A.P."/>
            <person name="Weinmeier T."/>
            <person name="Rattei T."/>
            <person name="Chu J.S."/>
            <person name="Gimenez G."/>
            <person name="Irimia M."/>
            <person name="Rigden D.J."/>
            <person name="Fitzpatrick D.A."/>
            <person name="Lorenzo-Morales J."/>
            <person name="Bateman A."/>
            <person name="Chiu C.H."/>
            <person name="Tang P."/>
            <person name="Hegemann P."/>
            <person name="Fromm H."/>
            <person name="Raoult D."/>
            <person name="Greub G."/>
            <person name="Miranda-Saavedra D."/>
            <person name="Chen N."/>
            <person name="Nash P."/>
            <person name="Ginger M.L."/>
            <person name="Horn M."/>
            <person name="Schaap P."/>
            <person name="Caler L."/>
            <person name="Loftus B."/>
        </authorList>
    </citation>
    <scope>NUCLEOTIDE SEQUENCE [LARGE SCALE GENOMIC DNA]</scope>
    <source>
        <strain evidence="9 10">Neff</strain>
    </source>
</reference>
<dbReference type="InterPro" id="IPR007707">
    <property type="entry name" value="TACC_C"/>
</dbReference>
<protein>
    <recommendedName>
        <fullName evidence="8">Transforming acidic coiled-coil-containing protein C-terminal domain-containing protein</fullName>
    </recommendedName>
</protein>
<evidence type="ECO:0000256" key="1">
    <source>
        <dbReference type="ARBA" id="ARBA00004245"/>
    </source>
</evidence>
<dbReference type="STRING" id="1257118.L8GIF9"/>
<comment type="similarity">
    <text evidence="2">Belongs to the TACC family.</text>
</comment>
<keyword evidence="10" id="KW-1185">Reference proteome</keyword>
<evidence type="ECO:0000256" key="4">
    <source>
        <dbReference type="ARBA" id="ARBA00023054"/>
    </source>
</evidence>
<feature type="compositionally biased region" description="Low complexity" evidence="7">
    <location>
        <begin position="103"/>
        <end position="116"/>
    </location>
</feature>
<sequence>MGVEPTSEPNPSPSSSARTPRRENGEDELQGATDLVKETHPPHSTAANAPGQQPAGEQEDPANEASDASLLVFDFGAPSKPTARPGRRLLAARAQKKQDEAARVAAAQPSASSTPLTPTPTPTPTSTVDLPSTHALSDDGVSSSGTGSDKESSSFRTQPLHPTPIETHPKQLLSAEEDSTLEPKAPAPAATIAVEHNTDRPIDNAGAFVPSAVHVSSPPSSEPEERGLLTSGHVASAFDMHGGALVAASVHDTHPLPTLGDVVDDAFDLDLSMCEDTLPAAPSPEENRQASMVAPPSPREGTESRGGEAAAPLLLQAQQAREWELRYREEHTKLESVQALLREYERDLELVLRQHEQFEHEQRLRLQGEMELGELKAELEGITDSFADIKRRYDEAKNLNESLRKNEGTLVEALHKAEEARDEAEARFEALRAHAEEKLAIAASEVQKVSEASLQAESSRQALDAALEEQSKLAAFWQARALIAEAKLPGLTQAIASKERENQELLAICDQLVASLQPLGGEGGSSSGGGATAVVAAPPPHSSFEASPHHPTPTPAGGGRSEDDPSPSSSSLLA</sequence>
<evidence type="ECO:0000313" key="10">
    <source>
        <dbReference type="Proteomes" id="UP000011083"/>
    </source>
</evidence>
<accession>L8GIF9</accession>
<feature type="domain" description="Transforming acidic coiled-coil-containing protein C-terminal" evidence="8">
    <location>
        <begin position="318"/>
        <end position="513"/>
    </location>
</feature>
<feature type="region of interest" description="Disordered" evidence="7">
    <location>
        <begin position="278"/>
        <end position="307"/>
    </location>
</feature>
<keyword evidence="5" id="KW-0206">Cytoskeleton</keyword>
<comment type="subcellular location">
    <subcellularLocation>
        <location evidence="1">Cytoplasm</location>
        <location evidence="1">Cytoskeleton</location>
    </subcellularLocation>
</comment>